<evidence type="ECO:0000313" key="2">
    <source>
        <dbReference type="EMBL" id="AJO24780.1"/>
    </source>
</evidence>
<gene>
    <name evidence="2" type="ORF">SB48_HM08orf06312</name>
</gene>
<keyword evidence="1" id="KW-0812">Transmembrane</keyword>
<dbReference type="PANTHER" id="PTHR37813:SF1">
    <property type="entry name" value="FELS-2 PROPHAGE PROTEIN"/>
    <property type="match status" value="1"/>
</dbReference>
<organism evidence="2 3">
    <name type="scientific">Heyndrickxia coagulans</name>
    <name type="common">Weizmannia coagulans</name>
    <dbReference type="NCBI Taxonomy" id="1398"/>
    <lineage>
        <taxon>Bacteria</taxon>
        <taxon>Bacillati</taxon>
        <taxon>Bacillota</taxon>
        <taxon>Bacilli</taxon>
        <taxon>Bacillales</taxon>
        <taxon>Bacillaceae</taxon>
        <taxon>Heyndrickxia</taxon>
    </lineage>
</organism>
<feature type="transmembrane region" description="Helical" evidence="1">
    <location>
        <begin position="409"/>
        <end position="436"/>
    </location>
</feature>
<sequence>MANNVGSANVEISVDDGKARGKIKSFFSFLKSTTKIASGVAAGIGIFEGISSAIKGASESTIGANADMETYLNTLTVVMKSHKKAAQTLAWAKDFANKTPFETDEIVDATAKLQSYGMNAKKILPQIGDMSSVMGKSLDQGVEAIADAQTGELERLKEFGITKDMIVKQAQKMRLGMVVNNKGQITDQKKFNQALFGLMKERYSGGMKMQSQTWKGMLSNIRGFMSTAMQQLSQPIFQKLENGLRKIMPLFDGLTGLMSGDTKAFADSLNKVFGETAGQKIFSFFGYVKQGVDQARQVLGTFKKFVSGVFAIFTGDTGKGVSILSRLGLTPDQIALVVSAVNVIKSAISGFIAFTIARFQAVKSFIIGLISFLMPYIQPALMAVFGFIKSIISQIQTFWQQNGAMIMQAVRNVMTVIVGIIKFLMPIIAVIVRQVWGNVKGVIQGALNIIMGLIKIFAGLFTGNWKKMWEGVKQLVKGAAQFIWNLINLMFVGRIIKTAKGFINGFKAIFSGGLNAVKGFFSNFRTNITNIISKAINWVVSFTKNGFTRMKNGIGSIMSGAKNLVSKAFSSMVSGAKALPGKIGSGIKSMAGKALSGINHLRNKMIDGLAFGVNGVISGINWVLDKVGVKKRLKKWTPPAYAKGTGGHPGGPAIVGDGGKRELIRTPDGKLMLSPNTDTMVNLPKGSEVLDGNTTEKVLSGKLPFYKKGIVGSAFSWIKDTALDIWDYASHPGKLLNKLLDKAGVKLPDIPGAFGSIMKGGFSLVKNKAANFIKNKMAVAGDPPGKGVKRWTATVKKALSMNGLPTTAEYVNAWLRQIQTESGGNAKAVQHGYTDINTLTGNLARGLVQVIPPTFRAFKFKGFGNIMRGLDNLLAGINYAKHRYGVKGMLSVIGKGHGYAKGTKNHPGGDAVLGDDYESELYMLPDGTVGLSPNRPTLFKRFPKGAKVLSGSNTLKFLKSIPQYAAGIGTIPQVKLPSVSGILSSATGQLKNLTQQININLNGDQHFYYESDVDNFSKQLADRVTASLYRKGERA</sequence>
<feature type="transmembrane region" description="Helical" evidence="1">
    <location>
        <begin position="334"/>
        <end position="359"/>
    </location>
</feature>
<protein>
    <submittedName>
        <fullName evidence="2">Uncharacterized protein</fullName>
    </submittedName>
</protein>
<dbReference type="InterPro" id="IPR023346">
    <property type="entry name" value="Lysozyme-like_dom_sf"/>
</dbReference>
<dbReference type="RefSeq" id="WP_052042120.1">
    <property type="nucleotide sequence ID" value="NZ_CP010525.1"/>
</dbReference>
<dbReference type="CDD" id="cd13402">
    <property type="entry name" value="LT_TF-like"/>
    <property type="match status" value="1"/>
</dbReference>
<accession>A0AAN0WDK8</accession>
<name>A0AAN0WDK8_HEYCO</name>
<feature type="transmembrane region" description="Helical" evidence="1">
    <location>
        <begin position="475"/>
        <end position="496"/>
    </location>
</feature>
<evidence type="ECO:0000313" key="3">
    <source>
        <dbReference type="Proteomes" id="UP000032024"/>
    </source>
</evidence>
<keyword evidence="3" id="KW-1185">Reference proteome</keyword>
<dbReference type="PANTHER" id="PTHR37813">
    <property type="entry name" value="FELS-2 PROPHAGE PROTEIN"/>
    <property type="match status" value="1"/>
</dbReference>
<feature type="transmembrane region" description="Helical" evidence="1">
    <location>
        <begin position="442"/>
        <end position="463"/>
    </location>
</feature>
<keyword evidence="1" id="KW-1133">Transmembrane helix</keyword>
<dbReference type="AlphaFoldDB" id="A0AAN0WDK8"/>
<dbReference type="EMBL" id="CP010525">
    <property type="protein sequence ID" value="AJO24780.1"/>
    <property type="molecule type" value="Genomic_DNA"/>
</dbReference>
<evidence type="ECO:0000256" key="1">
    <source>
        <dbReference type="SAM" id="Phobius"/>
    </source>
</evidence>
<dbReference type="SUPFAM" id="SSF53955">
    <property type="entry name" value="Lysozyme-like"/>
    <property type="match status" value="1"/>
</dbReference>
<dbReference type="Proteomes" id="UP000032024">
    <property type="component" value="Chromosome"/>
</dbReference>
<keyword evidence="1" id="KW-0472">Membrane</keyword>
<proteinExistence type="predicted"/>
<dbReference type="Gene3D" id="1.10.530.10">
    <property type="match status" value="1"/>
</dbReference>
<feature type="transmembrane region" description="Helical" evidence="1">
    <location>
        <begin position="365"/>
        <end position="388"/>
    </location>
</feature>
<reference evidence="3" key="1">
    <citation type="submission" date="2015-01" db="EMBL/GenBank/DDBJ databases">
        <title>Comparative genome analysis of Bacillus coagulans HM-08, Clostridium butyricum HM-68, Bacillus subtilis HM-66 and Bacillus paralicheniformis BL-09.</title>
        <authorList>
            <person name="Zhang H."/>
        </authorList>
    </citation>
    <scope>NUCLEOTIDE SEQUENCE [LARGE SCALE GENOMIC DNA]</scope>
    <source>
        <strain evidence="3">HM-08</strain>
    </source>
</reference>